<evidence type="ECO:0000313" key="1">
    <source>
        <dbReference type="EMBL" id="JAD44202.1"/>
    </source>
</evidence>
<proteinExistence type="predicted"/>
<dbReference type="EMBL" id="GBRH01253693">
    <property type="protein sequence ID" value="JAD44202.1"/>
    <property type="molecule type" value="Transcribed_RNA"/>
</dbReference>
<organism evidence="1">
    <name type="scientific">Arundo donax</name>
    <name type="common">Giant reed</name>
    <name type="synonym">Donax arundinaceus</name>
    <dbReference type="NCBI Taxonomy" id="35708"/>
    <lineage>
        <taxon>Eukaryota</taxon>
        <taxon>Viridiplantae</taxon>
        <taxon>Streptophyta</taxon>
        <taxon>Embryophyta</taxon>
        <taxon>Tracheophyta</taxon>
        <taxon>Spermatophyta</taxon>
        <taxon>Magnoliopsida</taxon>
        <taxon>Liliopsida</taxon>
        <taxon>Poales</taxon>
        <taxon>Poaceae</taxon>
        <taxon>PACMAD clade</taxon>
        <taxon>Arundinoideae</taxon>
        <taxon>Arundineae</taxon>
        <taxon>Arundo</taxon>
    </lineage>
</organism>
<dbReference type="AlphaFoldDB" id="A0A0A9AAX4"/>
<reference evidence="1" key="2">
    <citation type="journal article" date="2015" name="Data Brief">
        <title>Shoot transcriptome of the giant reed, Arundo donax.</title>
        <authorList>
            <person name="Barrero R.A."/>
            <person name="Guerrero F.D."/>
            <person name="Moolhuijzen P."/>
            <person name="Goolsby J.A."/>
            <person name="Tidwell J."/>
            <person name="Bellgard S.E."/>
            <person name="Bellgard M.I."/>
        </authorList>
    </citation>
    <scope>NUCLEOTIDE SEQUENCE</scope>
    <source>
        <tissue evidence="1">Shoot tissue taken approximately 20 cm above the soil surface</tissue>
    </source>
</reference>
<reference evidence="1" key="1">
    <citation type="submission" date="2014-09" db="EMBL/GenBank/DDBJ databases">
        <authorList>
            <person name="Magalhaes I.L.F."/>
            <person name="Oliveira U."/>
            <person name="Santos F.R."/>
            <person name="Vidigal T.H.D.A."/>
            <person name="Brescovit A.D."/>
            <person name="Santos A.J."/>
        </authorList>
    </citation>
    <scope>NUCLEOTIDE SEQUENCE</scope>
    <source>
        <tissue evidence="1">Shoot tissue taken approximately 20 cm above the soil surface</tissue>
    </source>
</reference>
<protein>
    <submittedName>
        <fullName evidence="1">Uncharacterized protein</fullName>
    </submittedName>
</protein>
<name>A0A0A9AAX4_ARUDO</name>
<accession>A0A0A9AAX4</accession>
<sequence length="38" mass="4439">MKMYPEAFSLNFIIEIMRCVFLSLQNGRVAKLGRPFFA</sequence>